<dbReference type="InterPro" id="IPR002110">
    <property type="entry name" value="Ankyrin_rpt"/>
</dbReference>
<accession>A0A1E7QKM8</accession>
<dbReference type="PROSITE" id="PS50088">
    <property type="entry name" value="ANK_REPEAT"/>
    <property type="match status" value="3"/>
</dbReference>
<evidence type="ECO:0000256" key="5">
    <source>
        <dbReference type="SAM" id="Phobius"/>
    </source>
</evidence>
<keyword evidence="5" id="KW-1133">Transmembrane helix</keyword>
<feature type="repeat" description="ANK" evidence="3">
    <location>
        <begin position="78"/>
        <end position="110"/>
    </location>
</feature>
<organism evidence="6 7">
    <name type="scientific">Wolbachia pipientis</name>
    <dbReference type="NCBI Taxonomy" id="955"/>
    <lineage>
        <taxon>Bacteria</taxon>
        <taxon>Pseudomonadati</taxon>
        <taxon>Pseudomonadota</taxon>
        <taxon>Alphaproteobacteria</taxon>
        <taxon>Rickettsiales</taxon>
        <taxon>Anaplasmataceae</taxon>
        <taxon>Wolbachieae</taxon>
        <taxon>Wolbachia</taxon>
    </lineage>
</organism>
<protein>
    <submittedName>
        <fullName evidence="6">Uncharacterized protein</fullName>
    </submittedName>
</protein>
<feature type="region of interest" description="Disordered" evidence="4">
    <location>
        <begin position="277"/>
        <end position="304"/>
    </location>
</feature>
<evidence type="ECO:0000256" key="1">
    <source>
        <dbReference type="ARBA" id="ARBA00022737"/>
    </source>
</evidence>
<gene>
    <name evidence="6" type="ORF">BIY23_00070</name>
</gene>
<feature type="repeat" description="ANK" evidence="3">
    <location>
        <begin position="9"/>
        <end position="41"/>
    </location>
</feature>
<evidence type="ECO:0000313" key="7">
    <source>
        <dbReference type="Proteomes" id="UP000175679"/>
    </source>
</evidence>
<dbReference type="PANTHER" id="PTHR24198">
    <property type="entry name" value="ANKYRIN REPEAT AND PROTEIN KINASE DOMAIN-CONTAINING PROTEIN"/>
    <property type="match status" value="1"/>
</dbReference>
<dbReference type="Pfam" id="PF12796">
    <property type="entry name" value="Ank_2"/>
    <property type="match status" value="1"/>
</dbReference>
<feature type="repeat" description="ANK" evidence="3">
    <location>
        <begin position="44"/>
        <end position="68"/>
    </location>
</feature>
<dbReference type="InterPro" id="IPR036770">
    <property type="entry name" value="Ankyrin_rpt-contain_sf"/>
</dbReference>
<evidence type="ECO:0000313" key="6">
    <source>
        <dbReference type="EMBL" id="OEY86896.1"/>
    </source>
</evidence>
<evidence type="ECO:0000256" key="3">
    <source>
        <dbReference type="PROSITE-ProRule" id="PRU00023"/>
    </source>
</evidence>
<keyword evidence="7" id="KW-1185">Reference proteome</keyword>
<evidence type="ECO:0000256" key="4">
    <source>
        <dbReference type="SAM" id="MobiDB-lite"/>
    </source>
</evidence>
<name>A0A1E7QKM8_WOLPI</name>
<dbReference type="Proteomes" id="UP000175679">
    <property type="component" value="Unassembled WGS sequence"/>
</dbReference>
<feature type="transmembrane region" description="Helical" evidence="5">
    <location>
        <begin position="308"/>
        <end position="328"/>
    </location>
</feature>
<dbReference type="PROSITE" id="PS50297">
    <property type="entry name" value="ANK_REP_REGION"/>
    <property type="match status" value="3"/>
</dbReference>
<dbReference type="SMART" id="SM00248">
    <property type="entry name" value="ANK"/>
    <property type="match status" value="4"/>
</dbReference>
<sequence length="365" mass="41064">MFENSSKYTSNIELHSAVKKNNSERISELIKNGCDINVKDPDSSDNTALHIASATGNLPIVKLLIKEGKADINVQNNYKDTPLILAIQNKHFDVAQHLVKKDADINAANQYGNTPISYAIRGMEHAIRSIELKDKVYISDYSNIIKHMLGKQVTENKFDFFADIGTVMCCDNEHVSYYIYQDWNLTDKQYQGITYDNFSCPTMHRNVQDSLKKSNLTTLEQDKIIALAINENGTVKKAYLCNEYGKPRTQDEQEVINSLVNKQPLYIFSNRSVDSTAENDVVSNGDDAPPDNNTVQSSTDDSTSSNDGIIIGIVCAFVGLISFLLFWWHDSEHNYQETTTGVESHNLSFSTDLENQHSHNDISLM</sequence>
<keyword evidence="2 3" id="KW-0040">ANK repeat</keyword>
<proteinExistence type="predicted"/>
<evidence type="ECO:0000256" key="2">
    <source>
        <dbReference type="ARBA" id="ARBA00023043"/>
    </source>
</evidence>
<dbReference type="AlphaFoldDB" id="A0A1E7QKM8"/>
<dbReference type="SUPFAM" id="SSF48403">
    <property type="entry name" value="Ankyrin repeat"/>
    <property type="match status" value="1"/>
</dbReference>
<dbReference type="EMBL" id="MJMG01000001">
    <property type="protein sequence ID" value="OEY86896.1"/>
    <property type="molecule type" value="Genomic_DNA"/>
</dbReference>
<feature type="compositionally biased region" description="Low complexity" evidence="4">
    <location>
        <begin position="291"/>
        <end position="304"/>
    </location>
</feature>
<dbReference type="PANTHER" id="PTHR24198:SF165">
    <property type="entry name" value="ANKYRIN REPEAT-CONTAINING PROTEIN-RELATED"/>
    <property type="match status" value="1"/>
</dbReference>
<reference evidence="6 7" key="1">
    <citation type="submission" date="2016-09" db="EMBL/GenBank/DDBJ databases">
        <title>Genomic evidence for plant-parasitic nematodes as the earliest Wolbachia hosts.</title>
        <authorList>
            <person name="Brown A.M."/>
            <person name="Wasala S.K."/>
            <person name="Howe D.K."/>
            <person name="Peetz A.B."/>
            <person name="Zasada I.A."/>
            <person name="Denver D.R."/>
        </authorList>
    </citation>
    <scope>NUCLEOTIDE SEQUENCE [LARGE SCALE GENOMIC DNA]</scope>
    <source>
        <strain evidence="7">wPpe</strain>
    </source>
</reference>
<comment type="caution">
    <text evidence="6">The sequence shown here is derived from an EMBL/GenBank/DDBJ whole genome shotgun (WGS) entry which is preliminary data.</text>
</comment>
<dbReference type="OrthoDB" id="7846836at2"/>
<dbReference type="RefSeq" id="WP_070064548.1">
    <property type="nucleotide sequence ID" value="NZ_MJMG01000001.1"/>
</dbReference>
<keyword evidence="1" id="KW-0677">Repeat</keyword>
<dbReference type="Gene3D" id="1.25.40.20">
    <property type="entry name" value="Ankyrin repeat-containing domain"/>
    <property type="match status" value="1"/>
</dbReference>
<keyword evidence="5" id="KW-0472">Membrane</keyword>
<keyword evidence="5" id="KW-0812">Transmembrane</keyword>